<comment type="caution">
    <text evidence="7">The sequence shown here is derived from an EMBL/GenBank/DDBJ whole genome shotgun (WGS) entry which is preliminary data.</text>
</comment>
<evidence type="ECO:0008006" key="9">
    <source>
        <dbReference type="Google" id="ProtNLM"/>
    </source>
</evidence>
<feature type="transmembrane region" description="Helical" evidence="5">
    <location>
        <begin position="264"/>
        <end position="288"/>
    </location>
</feature>
<dbReference type="AlphaFoldDB" id="A0A1Q3A6N6"/>
<feature type="transmembrane region" description="Helical" evidence="5">
    <location>
        <begin position="171"/>
        <end position="192"/>
    </location>
</feature>
<reference evidence="7 8" key="1">
    <citation type="submission" date="2016-08" db="EMBL/GenBank/DDBJ databases">
        <title>Draft genome sequence of allopolyploid Zygosaccharomyces rouxii.</title>
        <authorList>
            <person name="Watanabe J."/>
            <person name="Uehara K."/>
            <person name="Mogi Y."/>
            <person name="Tsukioka Y."/>
        </authorList>
    </citation>
    <scope>NUCLEOTIDE SEQUENCE [LARGE SCALE GENOMIC DNA]</scope>
    <source>
        <strain evidence="7 8">NBRC 110957</strain>
    </source>
</reference>
<feature type="chain" id="PRO_5012003999" description="Protein DFG16" evidence="6">
    <location>
        <begin position="22"/>
        <end position="569"/>
    </location>
</feature>
<dbReference type="GO" id="GO:0071467">
    <property type="term" value="P:cellular response to pH"/>
    <property type="evidence" value="ECO:0007669"/>
    <property type="project" value="TreeGrafter"/>
</dbReference>
<dbReference type="PANTHER" id="PTHR35779:SF2">
    <property type="entry name" value="PROTEIN DFG16"/>
    <property type="match status" value="1"/>
</dbReference>
<keyword evidence="3 5" id="KW-1133">Transmembrane helix</keyword>
<evidence type="ECO:0000256" key="5">
    <source>
        <dbReference type="SAM" id="Phobius"/>
    </source>
</evidence>
<evidence type="ECO:0000256" key="1">
    <source>
        <dbReference type="ARBA" id="ARBA00004141"/>
    </source>
</evidence>
<dbReference type="InterPro" id="IPR014844">
    <property type="entry name" value="PalH"/>
</dbReference>
<evidence type="ECO:0000256" key="2">
    <source>
        <dbReference type="ARBA" id="ARBA00022692"/>
    </source>
</evidence>
<protein>
    <recommendedName>
        <fullName evidence="9">Protein DFG16</fullName>
    </recommendedName>
</protein>
<evidence type="ECO:0000313" key="7">
    <source>
        <dbReference type="EMBL" id="GAV51240.1"/>
    </source>
</evidence>
<accession>A0A1Q3A6N6</accession>
<keyword evidence="2 5" id="KW-0812">Transmembrane</keyword>
<feature type="transmembrane region" description="Helical" evidence="5">
    <location>
        <begin position="137"/>
        <end position="159"/>
    </location>
</feature>
<dbReference type="GO" id="GO:0005886">
    <property type="term" value="C:plasma membrane"/>
    <property type="evidence" value="ECO:0007669"/>
    <property type="project" value="TreeGrafter"/>
</dbReference>
<evidence type="ECO:0000313" key="8">
    <source>
        <dbReference type="Proteomes" id="UP000187013"/>
    </source>
</evidence>
<evidence type="ECO:0000256" key="6">
    <source>
        <dbReference type="SAM" id="SignalP"/>
    </source>
</evidence>
<dbReference type="Proteomes" id="UP000187013">
    <property type="component" value="Unassembled WGS sequence"/>
</dbReference>
<evidence type="ECO:0000256" key="3">
    <source>
        <dbReference type="ARBA" id="ARBA00022989"/>
    </source>
</evidence>
<feature type="signal peptide" evidence="6">
    <location>
        <begin position="1"/>
        <end position="21"/>
    </location>
</feature>
<gene>
    <name evidence="7" type="ORF">ZYGR_0AD04230</name>
</gene>
<evidence type="ECO:0000256" key="4">
    <source>
        <dbReference type="ARBA" id="ARBA00023136"/>
    </source>
</evidence>
<name>A0A1Q3A6N6_ZYGRO</name>
<dbReference type="eggNOG" id="ENOG502RJKI">
    <property type="taxonomic scope" value="Eukaryota"/>
</dbReference>
<feature type="transmembrane region" description="Helical" evidence="5">
    <location>
        <begin position="294"/>
        <end position="316"/>
    </location>
</feature>
<feature type="transmembrane region" description="Helical" evidence="5">
    <location>
        <begin position="225"/>
        <end position="243"/>
    </location>
</feature>
<organism evidence="7 8">
    <name type="scientific">Zygosaccharomyces rouxii</name>
    <dbReference type="NCBI Taxonomy" id="4956"/>
    <lineage>
        <taxon>Eukaryota</taxon>
        <taxon>Fungi</taxon>
        <taxon>Dikarya</taxon>
        <taxon>Ascomycota</taxon>
        <taxon>Saccharomycotina</taxon>
        <taxon>Saccharomycetes</taxon>
        <taxon>Saccharomycetales</taxon>
        <taxon>Saccharomycetaceae</taxon>
        <taxon>Zygosaccharomyces</taxon>
    </lineage>
</organism>
<dbReference type="OrthoDB" id="4033945at2759"/>
<feature type="transmembrane region" description="Helical" evidence="5">
    <location>
        <begin position="385"/>
        <end position="404"/>
    </location>
</feature>
<keyword evidence="4 5" id="KW-0472">Membrane</keyword>
<dbReference type="EMBL" id="BDGX01000030">
    <property type="protein sequence ID" value="GAV51240.1"/>
    <property type="molecule type" value="Genomic_DNA"/>
</dbReference>
<sequence>MNRWVVVVATVVLLYSRLGVCKIAGLDHDPSHIPELLSNSSHLLSQLIKEFVLDPHGNNCTANLISGGSISIKNRTWPAMRNFTVSNPSLFITCSNNTDGIRDYTDLLRKFAMTVGSLEVIDDSNHYLKKDDFKDSILMIAFTSCAICVGMWMVYLVLLFQRCPQHAGRRFLLMVYVVFAAIYESINLNMAVQKIFKKQYSGNYQDSAEYQMTIIESQGYRVGEVITNTLACLNWISIIYYMFQNCNRIDRSWLPNMISNRNRIIIWVGLSLTILEELIFALLLWYRWNTGLRVTYMLLELCFYSLFCGLTCYFVYHDFGFTLSPRKLTTNNKSRIRQIWKSLWNDYHQILPLLIYNLSMFGLLFFTRIYLSITVTADHKWKYKVIKFFKIVITVSVWGLVTVLEKRDSIVSKETVLGRKIKNSDRFFYDVDMVKTDLNGESSTMNSSDYGCDITPESSSCGNSSGADDKSNSSEMENSWQLLRFKLPTKAWESQLKKSKRRRKAIQRTRQKFLNILAGTNKHERKESSRIFKHAVSIGEEGSGTPDDTSVETELATNYIYDLQDNNGV</sequence>
<keyword evidence="6" id="KW-0732">Signal</keyword>
<dbReference type="PANTHER" id="PTHR35779">
    <property type="entry name" value="PH-RESPONSE REGULATOR PROTEIN PALH/RIM21"/>
    <property type="match status" value="1"/>
</dbReference>
<proteinExistence type="predicted"/>
<dbReference type="Pfam" id="PF08733">
    <property type="entry name" value="PalH"/>
    <property type="match status" value="1"/>
</dbReference>
<comment type="subcellular location">
    <subcellularLocation>
        <location evidence="1">Membrane</location>
        <topology evidence="1">Multi-pass membrane protein</topology>
    </subcellularLocation>
</comment>
<feature type="transmembrane region" description="Helical" evidence="5">
    <location>
        <begin position="350"/>
        <end position="373"/>
    </location>
</feature>